<feature type="region of interest" description="Disordered" evidence="1">
    <location>
        <begin position="60"/>
        <end position="104"/>
    </location>
</feature>
<evidence type="ECO:0000256" key="1">
    <source>
        <dbReference type="SAM" id="MobiDB-lite"/>
    </source>
</evidence>
<dbReference type="AlphaFoldDB" id="A0A672KKX3"/>
<organism evidence="2 3">
    <name type="scientific">Sinocyclocheilus grahami</name>
    <name type="common">Dianchi golden-line fish</name>
    <name type="synonym">Barbus grahami</name>
    <dbReference type="NCBI Taxonomy" id="75366"/>
    <lineage>
        <taxon>Eukaryota</taxon>
        <taxon>Metazoa</taxon>
        <taxon>Chordata</taxon>
        <taxon>Craniata</taxon>
        <taxon>Vertebrata</taxon>
        <taxon>Euteleostomi</taxon>
        <taxon>Actinopterygii</taxon>
        <taxon>Neopterygii</taxon>
        <taxon>Teleostei</taxon>
        <taxon>Ostariophysi</taxon>
        <taxon>Cypriniformes</taxon>
        <taxon>Cyprinidae</taxon>
        <taxon>Cyprininae</taxon>
        <taxon>Sinocyclocheilus</taxon>
    </lineage>
</organism>
<evidence type="ECO:0000313" key="3">
    <source>
        <dbReference type="Proteomes" id="UP000472262"/>
    </source>
</evidence>
<sequence length="104" mass="10915">MRTYYKHSLFQALLVTLARMDFLEIEVLMDTLGIQECHLFHMCKCLPLAGVKGFKGLPGVRGETGTPGVPGPIGPKGIKGPPGACINGPKGEQGPNGSPGLKGD</sequence>
<reference evidence="2" key="1">
    <citation type="submission" date="2025-08" db="UniProtKB">
        <authorList>
            <consortium name="Ensembl"/>
        </authorList>
    </citation>
    <scope>IDENTIFICATION</scope>
</reference>
<dbReference type="InterPro" id="IPR008160">
    <property type="entry name" value="Collagen"/>
</dbReference>
<dbReference type="OMA" id="MCKCLPL"/>
<dbReference type="InParanoid" id="A0A672KKX3"/>
<reference evidence="2" key="2">
    <citation type="submission" date="2025-09" db="UniProtKB">
        <authorList>
            <consortium name="Ensembl"/>
        </authorList>
    </citation>
    <scope>IDENTIFICATION</scope>
</reference>
<protein>
    <submittedName>
        <fullName evidence="2">Uncharacterized protein</fullName>
    </submittedName>
</protein>
<dbReference type="Ensembl" id="ENSSGRT00000011627.1">
    <property type="protein sequence ID" value="ENSSGRP00000010710.1"/>
    <property type="gene ID" value="ENSSGRG00000007052.1"/>
</dbReference>
<accession>A0A672KKX3</accession>
<name>A0A672KKX3_SINGR</name>
<keyword evidence="3" id="KW-1185">Reference proteome</keyword>
<evidence type="ECO:0000313" key="2">
    <source>
        <dbReference type="Ensembl" id="ENSSGRP00000010710.1"/>
    </source>
</evidence>
<proteinExistence type="predicted"/>
<dbReference type="Pfam" id="PF01391">
    <property type="entry name" value="Collagen"/>
    <property type="match status" value="1"/>
</dbReference>
<dbReference type="Proteomes" id="UP000472262">
    <property type="component" value="Unassembled WGS sequence"/>
</dbReference>